<dbReference type="Proteomes" id="UP000001698">
    <property type="component" value="Chromosome"/>
</dbReference>
<dbReference type="HOGENOM" id="CLU_3086359_0_0_6"/>
<reference evidence="1 2" key="1">
    <citation type="journal article" date="2010" name="J. Bacteriol.">
        <title>Whole genome sequences of two Xylella fastidiosa strains (M12 and M23) causing almond leaf scorch disease in California.</title>
        <authorList>
            <person name="Chen J."/>
            <person name="Xie G."/>
            <person name="Han S."/>
            <person name="Chertkov O."/>
            <person name="Sims D."/>
            <person name="Civerolo E.L."/>
        </authorList>
    </citation>
    <scope>NUCLEOTIDE SEQUENCE [LARGE SCALE GENOMIC DNA]</scope>
    <source>
        <strain evidence="1 2">M23</strain>
    </source>
</reference>
<dbReference type="EMBL" id="CP001011">
    <property type="protein sequence ID" value="ACB93507.1"/>
    <property type="molecule type" value="Genomic_DNA"/>
</dbReference>
<name>B2IA71_XYLF2</name>
<protein>
    <submittedName>
        <fullName evidence="1">Uncharacterized protein</fullName>
    </submittedName>
</protein>
<sequence length="52" mass="6084">MVSLFWTFLVHEALGRSRVVLVPGLEQPLNLERDYVSVSMREAARNRNRQEL</sequence>
<dbReference type="AlphaFoldDB" id="B2IA71"/>
<evidence type="ECO:0000313" key="1">
    <source>
        <dbReference type="EMBL" id="ACB93507.1"/>
    </source>
</evidence>
<organism evidence="1 2">
    <name type="scientific">Xylella fastidiosa (strain M23)</name>
    <dbReference type="NCBI Taxonomy" id="405441"/>
    <lineage>
        <taxon>Bacteria</taxon>
        <taxon>Pseudomonadati</taxon>
        <taxon>Pseudomonadota</taxon>
        <taxon>Gammaproteobacteria</taxon>
        <taxon>Lysobacterales</taxon>
        <taxon>Lysobacteraceae</taxon>
        <taxon>Xylella</taxon>
    </lineage>
</organism>
<accession>B2IA71</accession>
<gene>
    <name evidence="1" type="ordered locus">XfasM23_2109</name>
</gene>
<proteinExistence type="predicted"/>
<dbReference type="KEGG" id="xfn:XfasM23_2109"/>
<evidence type="ECO:0000313" key="2">
    <source>
        <dbReference type="Proteomes" id="UP000001698"/>
    </source>
</evidence>